<sequence length="948" mass="100414">MTPLKPTRGFALLITITLLAFLVLLLVSLASLTRVETEVAGNGQKLAGARANALMALNLALGQLQKFAGPDQVVSARADITTSGSLLQPYLTGLWKTTNATSTPDVWLVSGNETSPVTKTPANVLDPATGTEPVVDGASGYVFLVGSNSVSVPAQRVRLEKKPVIAPAGSVPGLAAATTIGNYAWWIGDEGIKASASLVNPLLAANPIAYDNATGSSGQGDNWTTEPLKRARLDQMQLTRPRLEQIFPTLDPDTSGLIPLSKLRNSSQLLLMPNPPVAVDLKARFHDITPLSRAVLADLTAGRLKKDLSDITASLNPAVLKFQQARFTLAGAPSGVYDAYYTPVAAADPTATTYPAYSLGPVLTEVGVRLNFYLNSTDNKVHYAYVIDAELWNPYSAHLRLSAAAPLTLEISGLPTFTVRTDGLTDTSLTLPTLTASFDPSLTSDPANPWREGRIRVFRGTGSLPQVSPVTTPPATITIFDDVVPGAPVDPAATIVTLNYVASTSFTAVLKVNGDILSAYAPHLLSGAPLQYNAGSTTNSGGPAPGPAGYIVGYGYEFADSITAFTGDVTNPNYASGDPRLPSMKTMFYNNGSAPWNAGNPRNNTSGIGTANTFSTGGIYVHYDLPRQEITSVAMLTHVIGAKSYGTGNIWGGAANTVFDQYHVSTVPRFATTWTPENGLPLPNRYAEIYHPENTPVIPLADLRASANSARYFLQKGAFNINSTSIEAWRAVLGSKFAAWKYSGSTATGVALDNVFFRLPHGAQQITKPPLITGGIANLTARNQNPSQTGGRQLTSQEVTDLATQIVAQIRAHGRPYVSLAEFVNDGVIDKAIAAVPSINAVVPGIFTVGRRFTPGALIQSDVIGAIAPFMTARSDTFVIRTYGDAQNPITAAVDGRAWCEAVVQRLPDLAENVSAPIADVIAPSTATYPFGRKFKIISFRWLSASDI</sequence>
<accession>A0A556QJH9</accession>
<dbReference type="OrthoDB" id="184187at2"/>
<organism evidence="1 2">
    <name type="scientific">Rariglobus hedericola</name>
    <dbReference type="NCBI Taxonomy" id="2597822"/>
    <lineage>
        <taxon>Bacteria</taxon>
        <taxon>Pseudomonadati</taxon>
        <taxon>Verrucomicrobiota</taxon>
        <taxon>Opitutia</taxon>
        <taxon>Opitutales</taxon>
        <taxon>Opitutaceae</taxon>
        <taxon>Rariglobus</taxon>
    </lineage>
</organism>
<dbReference type="RefSeq" id="WP_144230565.1">
    <property type="nucleotide sequence ID" value="NZ_CBCRVV010000009.1"/>
</dbReference>
<gene>
    <name evidence="1" type="ORF">FPL22_11745</name>
</gene>
<evidence type="ECO:0000313" key="1">
    <source>
        <dbReference type="EMBL" id="TSJ76789.1"/>
    </source>
</evidence>
<dbReference type="AlphaFoldDB" id="A0A556QJH9"/>
<dbReference type="Proteomes" id="UP000315648">
    <property type="component" value="Unassembled WGS sequence"/>
</dbReference>
<evidence type="ECO:0000313" key="2">
    <source>
        <dbReference type="Proteomes" id="UP000315648"/>
    </source>
</evidence>
<reference evidence="1 2" key="1">
    <citation type="submission" date="2019-07" db="EMBL/GenBank/DDBJ databases">
        <title>Description of 53C-WASEF.</title>
        <authorList>
            <person name="Pitt A."/>
            <person name="Hahn M.W."/>
        </authorList>
    </citation>
    <scope>NUCLEOTIDE SEQUENCE [LARGE SCALE GENOMIC DNA]</scope>
    <source>
        <strain evidence="1 2">53C-WASEF</strain>
    </source>
</reference>
<protein>
    <submittedName>
        <fullName evidence="1">Uncharacterized protein</fullName>
    </submittedName>
</protein>
<keyword evidence="2" id="KW-1185">Reference proteome</keyword>
<name>A0A556QJH9_9BACT</name>
<comment type="caution">
    <text evidence="1">The sequence shown here is derived from an EMBL/GenBank/DDBJ whole genome shotgun (WGS) entry which is preliminary data.</text>
</comment>
<proteinExistence type="predicted"/>
<dbReference type="EMBL" id="VMBG01000002">
    <property type="protein sequence ID" value="TSJ76789.1"/>
    <property type="molecule type" value="Genomic_DNA"/>
</dbReference>